<sequence length="171" mass="18568">MWSVGWSSGCGHHATGAGPPALTPKRSSAMMILRHTPQIQLPPSYSSPGGQLSLIINGQHALFGIKKAFLPFTKSVAVLAQPASELTGSNAAEYTASLVVVKIFDPRVLDDRTATETKRPWSLAAEQCALQDRARKDFSRTTRYSTRMIPNLTTSNGWQSVQHTGNKISFT</sequence>
<dbReference type="OrthoDB" id="2734608at2759"/>
<evidence type="ECO:0000313" key="2">
    <source>
        <dbReference type="Proteomes" id="UP000076727"/>
    </source>
</evidence>
<proteinExistence type="predicted"/>
<organism evidence="1 2">
    <name type="scientific">Daedalea quercina L-15889</name>
    <dbReference type="NCBI Taxonomy" id="1314783"/>
    <lineage>
        <taxon>Eukaryota</taxon>
        <taxon>Fungi</taxon>
        <taxon>Dikarya</taxon>
        <taxon>Basidiomycota</taxon>
        <taxon>Agaricomycotina</taxon>
        <taxon>Agaricomycetes</taxon>
        <taxon>Polyporales</taxon>
        <taxon>Fomitopsis</taxon>
    </lineage>
</organism>
<dbReference type="AlphaFoldDB" id="A0A165KLG7"/>
<accession>A0A165KLG7</accession>
<protein>
    <submittedName>
        <fullName evidence="1">Uncharacterized protein</fullName>
    </submittedName>
</protein>
<keyword evidence="2" id="KW-1185">Reference proteome</keyword>
<gene>
    <name evidence="1" type="ORF">DAEQUDRAFT_760550</name>
</gene>
<dbReference type="Proteomes" id="UP000076727">
    <property type="component" value="Unassembled WGS sequence"/>
</dbReference>
<reference evidence="1 2" key="1">
    <citation type="journal article" date="2016" name="Mol. Biol. Evol.">
        <title>Comparative Genomics of Early-Diverging Mushroom-Forming Fungi Provides Insights into the Origins of Lignocellulose Decay Capabilities.</title>
        <authorList>
            <person name="Nagy L.G."/>
            <person name="Riley R."/>
            <person name="Tritt A."/>
            <person name="Adam C."/>
            <person name="Daum C."/>
            <person name="Floudas D."/>
            <person name="Sun H."/>
            <person name="Yadav J.S."/>
            <person name="Pangilinan J."/>
            <person name="Larsson K.H."/>
            <person name="Matsuura K."/>
            <person name="Barry K."/>
            <person name="Labutti K."/>
            <person name="Kuo R."/>
            <person name="Ohm R.A."/>
            <person name="Bhattacharya S.S."/>
            <person name="Shirouzu T."/>
            <person name="Yoshinaga Y."/>
            <person name="Martin F.M."/>
            <person name="Grigoriev I.V."/>
            <person name="Hibbett D.S."/>
        </authorList>
    </citation>
    <scope>NUCLEOTIDE SEQUENCE [LARGE SCALE GENOMIC DNA]</scope>
    <source>
        <strain evidence="1 2">L-15889</strain>
    </source>
</reference>
<dbReference type="EMBL" id="KV429201">
    <property type="protein sequence ID" value="KZT63289.1"/>
    <property type="molecule type" value="Genomic_DNA"/>
</dbReference>
<name>A0A165KLG7_9APHY</name>
<evidence type="ECO:0000313" key="1">
    <source>
        <dbReference type="EMBL" id="KZT63289.1"/>
    </source>
</evidence>